<dbReference type="EMBL" id="GDHC01012805">
    <property type="protein sequence ID" value="JAQ05824.1"/>
    <property type="molecule type" value="Transcribed_RNA"/>
</dbReference>
<reference evidence="2" key="1">
    <citation type="journal article" date="2016" name="Gigascience">
        <title>De novo construction of an expanded transcriptome assembly for the western tarnished plant bug, Lygus hesperus.</title>
        <authorList>
            <person name="Tassone E.E."/>
            <person name="Geib S.M."/>
            <person name="Hall B."/>
            <person name="Fabrick J.A."/>
            <person name="Brent C.S."/>
            <person name="Hull J.J."/>
        </authorList>
    </citation>
    <scope>NUCLEOTIDE SEQUENCE</scope>
</reference>
<name>A0A146LBX2_LYGHE</name>
<feature type="compositionally biased region" description="Basic residues" evidence="1">
    <location>
        <begin position="12"/>
        <end position="29"/>
    </location>
</feature>
<protein>
    <submittedName>
        <fullName evidence="2">Uncharacterized protein</fullName>
    </submittedName>
</protein>
<accession>A0A146LBX2</accession>
<evidence type="ECO:0000313" key="2">
    <source>
        <dbReference type="EMBL" id="JAQ05824.1"/>
    </source>
</evidence>
<feature type="non-terminal residue" evidence="2">
    <location>
        <position position="160"/>
    </location>
</feature>
<proteinExistence type="predicted"/>
<feature type="region of interest" description="Disordered" evidence="1">
    <location>
        <begin position="1"/>
        <end position="29"/>
    </location>
</feature>
<organism evidence="2">
    <name type="scientific">Lygus hesperus</name>
    <name type="common">Western plant bug</name>
    <dbReference type="NCBI Taxonomy" id="30085"/>
    <lineage>
        <taxon>Eukaryota</taxon>
        <taxon>Metazoa</taxon>
        <taxon>Ecdysozoa</taxon>
        <taxon>Arthropoda</taxon>
        <taxon>Hexapoda</taxon>
        <taxon>Insecta</taxon>
        <taxon>Pterygota</taxon>
        <taxon>Neoptera</taxon>
        <taxon>Paraneoptera</taxon>
        <taxon>Hemiptera</taxon>
        <taxon>Heteroptera</taxon>
        <taxon>Panheteroptera</taxon>
        <taxon>Cimicomorpha</taxon>
        <taxon>Miridae</taxon>
        <taxon>Mirini</taxon>
        <taxon>Lygus</taxon>
    </lineage>
</organism>
<evidence type="ECO:0000256" key="1">
    <source>
        <dbReference type="SAM" id="MobiDB-lite"/>
    </source>
</evidence>
<gene>
    <name evidence="2" type="ORF">g.50431</name>
</gene>
<feature type="compositionally biased region" description="Basic residues" evidence="1">
    <location>
        <begin position="114"/>
        <end position="132"/>
    </location>
</feature>
<feature type="region of interest" description="Disordered" evidence="1">
    <location>
        <begin position="72"/>
        <end position="160"/>
    </location>
</feature>
<sequence length="160" mass="17585">MKPPLLLQPASHPRRILPRRKQAGKPKPRLPIHLWLPPLTLPSGLERMCRLLTPGHKEVDQLHLQGRCREARSLHPQHIKSSVASGKLMQTKGTGDAGSIKLLGGSSSSDQAKKKAAKPKAAKRTAPPRKDRKQPSTAEKGPRNRPPIQGSQTKVNHHQA</sequence>
<dbReference type="AlphaFoldDB" id="A0A146LBX2"/>